<evidence type="ECO:0000313" key="2">
    <source>
        <dbReference type="Proteomes" id="UP000820669"/>
    </source>
</evidence>
<accession>A0ABX1SGT9</accession>
<proteinExistence type="predicted"/>
<comment type="caution">
    <text evidence="1">The sequence shown here is derived from an EMBL/GenBank/DDBJ whole genome shotgun (WGS) entry which is preliminary data.</text>
</comment>
<name>A0ABX1SGT9_9PSEU</name>
<dbReference type="Proteomes" id="UP000820669">
    <property type="component" value="Unassembled WGS sequence"/>
</dbReference>
<gene>
    <name evidence="1" type="ORF">HF526_20580</name>
</gene>
<dbReference type="EMBL" id="JAAXLA010000040">
    <property type="protein sequence ID" value="NMH99693.1"/>
    <property type="molecule type" value="Genomic_DNA"/>
</dbReference>
<evidence type="ECO:0000313" key="1">
    <source>
        <dbReference type="EMBL" id="NMH99693.1"/>
    </source>
</evidence>
<sequence length="69" mass="7028">MSTDRAAEVLASSTAAMLTGVRADLLETAPDEGPGAQAARENLLSRIDGLLTALHGVPCLADRPAPTEA</sequence>
<dbReference type="RefSeq" id="WP_169383167.1">
    <property type="nucleotide sequence ID" value="NZ_JAAXLA010000040.1"/>
</dbReference>
<reference evidence="1 2" key="1">
    <citation type="submission" date="2020-04" db="EMBL/GenBank/DDBJ databases">
        <authorList>
            <person name="Klaysubun C."/>
            <person name="Duangmal K."/>
            <person name="Lipun K."/>
        </authorList>
    </citation>
    <scope>NUCLEOTIDE SEQUENCE [LARGE SCALE GENOMIC DNA]</scope>
    <source>
        <strain evidence="1 2">K10HN5</strain>
    </source>
</reference>
<protein>
    <submittedName>
        <fullName evidence="1">Uncharacterized protein</fullName>
    </submittedName>
</protein>
<organism evidence="1 2">
    <name type="scientific">Pseudonocardia acidicola</name>
    <dbReference type="NCBI Taxonomy" id="2724939"/>
    <lineage>
        <taxon>Bacteria</taxon>
        <taxon>Bacillati</taxon>
        <taxon>Actinomycetota</taxon>
        <taxon>Actinomycetes</taxon>
        <taxon>Pseudonocardiales</taxon>
        <taxon>Pseudonocardiaceae</taxon>
        <taxon>Pseudonocardia</taxon>
    </lineage>
</organism>
<keyword evidence="2" id="KW-1185">Reference proteome</keyword>